<evidence type="ECO:0000256" key="2">
    <source>
        <dbReference type="SAM" id="SignalP"/>
    </source>
</evidence>
<reference evidence="3 4" key="1">
    <citation type="submission" date="2023-09" db="EMBL/GenBank/DDBJ databases">
        <authorList>
            <person name="Rey-Velasco X."/>
        </authorList>
    </citation>
    <scope>NUCLEOTIDE SEQUENCE [LARGE SCALE GENOMIC DNA]</scope>
    <source>
        <strain evidence="3 4">F158</strain>
    </source>
</reference>
<name>A0ABU3DHS1_9RHOB</name>
<dbReference type="RefSeq" id="WP_311691648.1">
    <property type="nucleotide sequence ID" value="NZ_JAVRHL010000003.1"/>
</dbReference>
<protein>
    <recommendedName>
        <fullName evidence="5">Lipoprotein</fullName>
    </recommendedName>
</protein>
<feature type="region of interest" description="Disordered" evidence="1">
    <location>
        <begin position="76"/>
        <end position="99"/>
    </location>
</feature>
<organism evidence="3 4">
    <name type="scientific">Tropicimonas omnivorans</name>
    <dbReference type="NCBI Taxonomy" id="3075590"/>
    <lineage>
        <taxon>Bacteria</taxon>
        <taxon>Pseudomonadati</taxon>
        <taxon>Pseudomonadota</taxon>
        <taxon>Alphaproteobacteria</taxon>
        <taxon>Rhodobacterales</taxon>
        <taxon>Roseobacteraceae</taxon>
        <taxon>Tropicimonas</taxon>
    </lineage>
</organism>
<keyword evidence="2" id="KW-0732">Signal</keyword>
<evidence type="ECO:0000256" key="1">
    <source>
        <dbReference type="SAM" id="MobiDB-lite"/>
    </source>
</evidence>
<sequence>MPVRSIFLALALLAGAACAPFPDLDTATSDQARAAPYPDLVALDPIIAEARAARAGTDPGPMTAAEAEALRRRAERLDGPVVDAETKERMAEALDRRDG</sequence>
<dbReference type="EMBL" id="JAVRHL010000003">
    <property type="protein sequence ID" value="MDT0683259.1"/>
    <property type="molecule type" value="Genomic_DNA"/>
</dbReference>
<gene>
    <name evidence="3" type="ORF">RM543_11220</name>
</gene>
<evidence type="ECO:0000313" key="4">
    <source>
        <dbReference type="Proteomes" id="UP001265259"/>
    </source>
</evidence>
<evidence type="ECO:0008006" key="5">
    <source>
        <dbReference type="Google" id="ProtNLM"/>
    </source>
</evidence>
<dbReference type="Proteomes" id="UP001265259">
    <property type="component" value="Unassembled WGS sequence"/>
</dbReference>
<feature type="chain" id="PRO_5046511045" description="Lipoprotein" evidence="2">
    <location>
        <begin position="20"/>
        <end position="99"/>
    </location>
</feature>
<accession>A0ABU3DHS1</accession>
<proteinExistence type="predicted"/>
<comment type="caution">
    <text evidence="3">The sequence shown here is derived from an EMBL/GenBank/DDBJ whole genome shotgun (WGS) entry which is preliminary data.</text>
</comment>
<evidence type="ECO:0000313" key="3">
    <source>
        <dbReference type="EMBL" id="MDT0683259.1"/>
    </source>
</evidence>
<keyword evidence="4" id="KW-1185">Reference proteome</keyword>
<feature type="signal peptide" evidence="2">
    <location>
        <begin position="1"/>
        <end position="19"/>
    </location>
</feature>
<dbReference type="PROSITE" id="PS51257">
    <property type="entry name" value="PROKAR_LIPOPROTEIN"/>
    <property type="match status" value="1"/>
</dbReference>